<keyword evidence="1" id="KW-0175">Coiled coil</keyword>
<evidence type="ECO:0000256" key="2">
    <source>
        <dbReference type="SAM" id="MobiDB-lite"/>
    </source>
</evidence>
<organism evidence="3 4">
    <name type="scientific">Rhizodiscina lignyota</name>
    <dbReference type="NCBI Taxonomy" id="1504668"/>
    <lineage>
        <taxon>Eukaryota</taxon>
        <taxon>Fungi</taxon>
        <taxon>Dikarya</taxon>
        <taxon>Ascomycota</taxon>
        <taxon>Pezizomycotina</taxon>
        <taxon>Dothideomycetes</taxon>
        <taxon>Pleosporomycetidae</taxon>
        <taxon>Aulographales</taxon>
        <taxon>Rhizodiscinaceae</taxon>
        <taxon>Rhizodiscina</taxon>
    </lineage>
</organism>
<feature type="compositionally biased region" description="Polar residues" evidence="2">
    <location>
        <begin position="716"/>
        <end position="729"/>
    </location>
</feature>
<dbReference type="Proteomes" id="UP000799772">
    <property type="component" value="Unassembled WGS sequence"/>
</dbReference>
<feature type="region of interest" description="Disordered" evidence="2">
    <location>
        <begin position="582"/>
        <end position="903"/>
    </location>
</feature>
<feature type="compositionally biased region" description="Basic and acidic residues" evidence="2">
    <location>
        <begin position="778"/>
        <end position="788"/>
    </location>
</feature>
<dbReference type="InterPro" id="IPR018554">
    <property type="entry name" value="FRQ"/>
</dbReference>
<gene>
    <name evidence="3" type="ORF">NA57DRAFT_24090</name>
</gene>
<dbReference type="GO" id="GO:0005634">
    <property type="term" value="C:nucleus"/>
    <property type="evidence" value="ECO:0007669"/>
    <property type="project" value="InterPro"/>
</dbReference>
<accession>A0A9P4IP86</accession>
<feature type="compositionally biased region" description="Polar residues" evidence="2">
    <location>
        <begin position="552"/>
        <end position="564"/>
    </location>
</feature>
<dbReference type="GO" id="GO:0006355">
    <property type="term" value="P:regulation of DNA-templated transcription"/>
    <property type="evidence" value="ECO:0007669"/>
    <property type="project" value="InterPro"/>
</dbReference>
<dbReference type="EMBL" id="ML978123">
    <property type="protein sequence ID" value="KAF2102017.1"/>
    <property type="molecule type" value="Genomic_DNA"/>
</dbReference>
<feature type="compositionally biased region" description="Basic and acidic residues" evidence="2">
    <location>
        <begin position="271"/>
        <end position="285"/>
    </location>
</feature>
<feature type="compositionally biased region" description="Acidic residues" evidence="2">
    <location>
        <begin position="874"/>
        <end position="885"/>
    </location>
</feature>
<feature type="region of interest" description="Disordered" evidence="2">
    <location>
        <begin position="337"/>
        <end position="372"/>
    </location>
</feature>
<evidence type="ECO:0000256" key="1">
    <source>
        <dbReference type="SAM" id="Coils"/>
    </source>
</evidence>
<feature type="coiled-coil region" evidence="1">
    <location>
        <begin position="144"/>
        <end position="178"/>
    </location>
</feature>
<dbReference type="Pfam" id="PF09421">
    <property type="entry name" value="FRQ"/>
    <property type="match status" value="1"/>
</dbReference>
<proteinExistence type="predicted"/>
<name>A0A9P4IP86_9PEZI</name>
<feature type="compositionally biased region" description="Acidic residues" evidence="2">
    <location>
        <begin position="830"/>
        <end position="844"/>
    </location>
</feature>
<dbReference type="OrthoDB" id="2536795at2759"/>
<feature type="compositionally biased region" description="Low complexity" evidence="2">
    <location>
        <begin position="340"/>
        <end position="354"/>
    </location>
</feature>
<protein>
    <recommendedName>
        <fullName evidence="5">Frequency clock protein</fullName>
    </recommendedName>
</protein>
<feature type="compositionally biased region" description="Polar residues" evidence="2">
    <location>
        <begin position="595"/>
        <end position="619"/>
    </location>
</feature>
<feature type="compositionally biased region" description="Polar residues" evidence="2">
    <location>
        <begin position="258"/>
        <end position="270"/>
    </location>
</feature>
<feature type="non-terminal residue" evidence="3">
    <location>
        <position position="925"/>
    </location>
</feature>
<sequence length="925" mass="101404">VHPRRPPAHKSVSLRHSISPGPQAPPTASRPQHRGRIPSSDLANPSSSDDSKQPSSADSKPEHRKESSGESSNADKWFERSNNQVKANASNLADNDPPFFLRHSSSSETPPDIVESRIPQFHSQPSMLPYRNSLLQMEPPESSSEEFRSVIDDLTVQNKKLKRKLRKYEKLYDTHLQHEKLFEIRVHGLHGAKKRELEETLRKFAMSLDESSKASIPTIPMATSNYTMSTPALEPQIASSSGRNSARFADSAYVSNSASGQHSLASATQDRTGRKESKDVPRDMSKATLSSRNQDIQSYLHDIPAGLLPRQPVAMSEKSKRKLVVRRLERIFAGGGAAIGGHQQPEQQQEVSQSAAHADRVAREASGQHARAEGLREARIMMKGDPADNPVVGRMENAQDLRPSIIADLRHPTGKDSPEQRPTRPLDLDLHRAQVPSDNIEYIRHLGFSPADIDAPDERDEGHGWIYLNVLTNMAQLHTLNVTADFVKKSVNDYSHKLQISRDGRKVRWKGGHGVTRSSSDSSPDTGTQSPSSKGKDKSSSKKKPKLERMSSDGSSDSLVNGSQAGSSRLAYVPLFFHKQDSEGYEETSDEHATSWDSRQQEQAVGNSSGFTSSGMRTNSSKRKRGDDGPIIFYNNAKFCTDLSGDPNESQSSVKYDTLSTNPVGMDAVQELSSHDEANKRRRPLTTTAPEDPMSVDDEGSGSQSESEDDIKFSPKSASSNNLQPSSLADINFEVSGLGGVQPMDNFKIEVQSRRTSTPGQAPPNASHFPRHKPYPRKIMEILREGRSESQPNEASSMGAPPVEQHVVSTRQEDLPASVLPPPALLFDVDSPEDDSDNDTDSGAESDVSSLEHDDGPPPSTVPQMLHFSSNSSDGEEEDEDDEMSDGSLDLLATARELDPTAVHEKARDYNATLADQLADEIPAG</sequence>
<reference evidence="3" key="1">
    <citation type="journal article" date="2020" name="Stud. Mycol.">
        <title>101 Dothideomycetes genomes: a test case for predicting lifestyles and emergence of pathogens.</title>
        <authorList>
            <person name="Haridas S."/>
            <person name="Albert R."/>
            <person name="Binder M."/>
            <person name="Bloem J."/>
            <person name="Labutti K."/>
            <person name="Salamov A."/>
            <person name="Andreopoulos B."/>
            <person name="Baker S."/>
            <person name="Barry K."/>
            <person name="Bills G."/>
            <person name="Bluhm B."/>
            <person name="Cannon C."/>
            <person name="Castanera R."/>
            <person name="Culley D."/>
            <person name="Daum C."/>
            <person name="Ezra D."/>
            <person name="Gonzalez J."/>
            <person name="Henrissat B."/>
            <person name="Kuo A."/>
            <person name="Liang C."/>
            <person name="Lipzen A."/>
            <person name="Lutzoni F."/>
            <person name="Magnuson J."/>
            <person name="Mondo S."/>
            <person name="Nolan M."/>
            <person name="Ohm R."/>
            <person name="Pangilinan J."/>
            <person name="Park H.-J."/>
            <person name="Ramirez L."/>
            <person name="Alfaro M."/>
            <person name="Sun H."/>
            <person name="Tritt A."/>
            <person name="Yoshinaga Y."/>
            <person name="Zwiers L.-H."/>
            <person name="Turgeon B."/>
            <person name="Goodwin S."/>
            <person name="Spatafora J."/>
            <person name="Crous P."/>
            <person name="Grigoriev I."/>
        </authorList>
    </citation>
    <scope>NUCLEOTIDE SEQUENCE</scope>
    <source>
        <strain evidence="3">CBS 133067</strain>
    </source>
</reference>
<feature type="compositionally biased region" description="Basic and acidic residues" evidence="2">
    <location>
        <begin position="59"/>
        <end position="68"/>
    </location>
</feature>
<feature type="compositionally biased region" description="Polar residues" evidence="2">
    <location>
        <begin position="516"/>
        <end position="529"/>
    </location>
</feature>
<keyword evidence="4" id="KW-1185">Reference proteome</keyword>
<dbReference type="GO" id="GO:0007623">
    <property type="term" value="P:circadian rhythm"/>
    <property type="evidence" value="ECO:0007669"/>
    <property type="project" value="InterPro"/>
</dbReference>
<evidence type="ECO:0000313" key="4">
    <source>
        <dbReference type="Proteomes" id="UP000799772"/>
    </source>
</evidence>
<feature type="region of interest" description="Disordered" evidence="2">
    <location>
        <begin position="1"/>
        <end position="113"/>
    </location>
</feature>
<feature type="region of interest" description="Disordered" evidence="2">
    <location>
        <begin position="258"/>
        <end position="293"/>
    </location>
</feature>
<feature type="non-terminal residue" evidence="3">
    <location>
        <position position="1"/>
    </location>
</feature>
<evidence type="ECO:0008006" key="5">
    <source>
        <dbReference type="Google" id="ProtNLM"/>
    </source>
</evidence>
<comment type="caution">
    <text evidence="3">The sequence shown here is derived from an EMBL/GenBank/DDBJ whole genome shotgun (WGS) entry which is preliminary data.</text>
</comment>
<dbReference type="AlphaFoldDB" id="A0A9P4IP86"/>
<dbReference type="GO" id="GO:0005737">
    <property type="term" value="C:cytoplasm"/>
    <property type="evidence" value="ECO:0007669"/>
    <property type="project" value="InterPro"/>
</dbReference>
<feature type="compositionally biased region" description="Low complexity" evidence="2">
    <location>
        <begin position="45"/>
        <end position="58"/>
    </location>
</feature>
<feature type="region of interest" description="Disordered" evidence="2">
    <location>
        <begin position="503"/>
        <end position="564"/>
    </location>
</feature>
<evidence type="ECO:0000313" key="3">
    <source>
        <dbReference type="EMBL" id="KAF2102017.1"/>
    </source>
</evidence>
<feature type="compositionally biased region" description="Polar residues" evidence="2">
    <location>
        <begin position="647"/>
        <end position="663"/>
    </location>
</feature>
<feature type="compositionally biased region" description="Polar residues" evidence="2">
    <location>
        <begin position="69"/>
        <end position="93"/>
    </location>
</feature>